<organism evidence="1 2">
    <name type="scientific">Cyberlindnera jadinii (strain ATCC 18201 / CBS 1600 / BCRC 20928 / JCM 3617 / NBRC 0987 / NRRL Y-1542)</name>
    <name type="common">Torula yeast</name>
    <name type="synonym">Candida utilis</name>
    <dbReference type="NCBI Taxonomy" id="983966"/>
    <lineage>
        <taxon>Eukaryota</taxon>
        <taxon>Fungi</taxon>
        <taxon>Dikarya</taxon>
        <taxon>Ascomycota</taxon>
        <taxon>Saccharomycotina</taxon>
        <taxon>Saccharomycetes</taxon>
        <taxon>Phaffomycetales</taxon>
        <taxon>Phaffomycetaceae</taxon>
        <taxon>Cyberlindnera</taxon>
    </lineage>
</organism>
<evidence type="ECO:0000313" key="2">
    <source>
        <dbReference type="Proteomes" id="UP000094389"/>
    </source>
</evidence>
<evidence type="ECO:0000313" key="1">
    <source>
        <dbReference type="EMBL" id="ODV74746.1"/>
    </source>
</evidence>
<dbReference type="EMBL" id="KV453927">
    <property type="protein sequence ID" value="ODV74746.1"/>
    <property type="molecule type" value="Genomic_DNA"/>
</dbReference>
<gene>
    <name evidence="1" type="ORF">CYBJADRAFT_61197</name>
</gene>
<proteinExistence type="predicted"/>
<dbReference type="Proteomes" id="UP000094389">
    <property type="component" value="Unassembled WGS sequence"/>
</dbReference>
<sequence>MIACPCVFTKLLEKNTMKSLIGYSLRVHTLESHAFSTLETSTIVSPVRRLQKRYTPGSLSLGAMAQTLSASQSKICPNAHITYDLLRCVLLRRNYVCEDDLKEAELVLKLLSNALQD</sequence>
<name>A0A1E4S5E1_CYBJN</name>
<reference evidence="1 2" key="1">
    <citation type="journal article" date="2016" name="Proc. Natl. Acad. Sci. U.S.A.">
        <title>Comparative genomics of biotechnologically important yeasts.</title>
        <authorList>
            <person name="Riley R."/>
            <person name="Haridas S."/>
            <person name="Wolfe K.H."/>
            <person name="Lopes M.R."/>
            <person name="Hittinger C.T."/>
            <person name="Goeker M."/>
            <person name="Salamov A.A."/>
            <person name="Wisecaver J.H."/>
            <person name="Long T.M."/>
            <person name="Calvey C.H."/>
            <person name="Aerts A.L."/>
            <person name="Barry K.W."/>
            <person name="Choi C."/>
            <person name="Clum A."/>
            <person name="Coughlan A.Y."/>
            <person name="Deshpande S."/>
            <person name="Douglass A.P."/>
            <person name="Hanson S.J."/>
            <person name="Klenk H.-P."/>
            <person name="LaButti K.M."/>
            <person name="Lapidus A."/>
            <person name="Lindquist E.A."/>
            <person name="Lipzen A.M."/>
            <person name="Meier-Kolthoff J.P."/>
            <person name="Ohm R.A."/>
            <person name="Otillar R.P."/>
            <person name="Pangilinan J.L."/>
            <person name="Peng Y."/>
            <person name="Rokas A."/>
            <person name="Rosa C.A."/>
            <person name="Scheuner C."/>
            <person name="Sibirny A.A."/>
            <person name="Slot J.C."/>
            <person name="Stielow J.B."/>
            <person name="Sun H."/>
            <person name="Kurtzman C.P."/>
            <person name="Blackwell M."/>
            <person name="Grigoriev I.V."/>
            <person name="Jeffries T.W."/>
        </authorList>
    </citation>
    <scope>NUCLEOTIDE SEQUENCE [LARGE SCALE GENOMIC DNA]</scope>
    <source>
        <strain evidence="2">ATCC 18201 / CBS 1600 / BCRC 20928 / JCM 3617 / NBRC 0987 / NRRL Y-1542</strain>
    </source>
</reference>
<dbReference type="AlphaFoldDB" id="A0A1E4S5E1"/>
<dbReference type="RefSeq" id="XP_020071785.1">
    <property type="nucleotide sequence ID" value="XM_020217819.1"/>
</dbReference>
<accession>A0A1E4S5E1</accession>
<protein>
    <submittedName>
        <fullName evidence="1">Uncharacterized protein</fullName>
    </submittedName>
</protein>
<dbReference type="GeneID" id="30992215"/>
<keyword evidence="2" id="KW-1185">Reference proteome</keyword>